<dbReference type="AlphaFoldDB" id="A0A4U5LRK3"/>
<organism evidence="3 4">
    <name type="scientific">Steinernema carpocapsae</name>
    <name type="common">Entomopathogenic nematode</name>
    <dbReference type="NCBI Taxonomy" id="34508"/>
    <lineage>
        <taxon>Eukaryota</taxon>
        <taxon>Metazoa</taxon>
        <taxon>Ecdysozoa</taxon>
        <taxon>Nematoda</taxon>
        <taxon>Chromadorea</taxon>
        <taxon>Rhabditida</taxon>
        <taxon>Tylenchina</taxon>
        <taxon>Panagrolaimomorpha</taxon>
        <taxon>Strongyloidoidea</taxon>
        <taxon>Steinernematidae</taxon>
        <taxon>Steinernema</taxon>
    </lineage>
</organism>
<sequence>MALILALSFFRSTLRLLWPPSSAAFSFRLTTNRPQADQPRTTRQLLTKGGGAGSRAVPARAVASGLPRLEALAPPLVRRRTTVVPHREKVQQKRRTETRAYMISGAGSDRYSRAEILVPITRRRTTHQH</sequence>
<name>A0A4U5LRK3_STECR</name>
<reference evidence="3 4" key="1">
    <citation type="journal article" date="2015" name="Genome Biol.">
        <title>Comparative genomics of Steinernema reveals deeply conserved gene regulatory networks.</title>
        <authorList>
            <person name="Dillman A.R."/>
            <person name="Macchietto M."/>
            <person name="Porter C.F."/>
            <person name="Rogers A."/>
            <person name="Williams B."/>
            <person name="Antoshechkin I."/>
            <person name="Lee M.M."/>
            <person name="Goodwin Z."/>
            <person name="Lu X."/>
            <person name="Lewis E.E."/>
            <person name="Goodrich-Blair H."/>
            <person name="Stock S.P."/>
            <person name="Adams B.J."/>
            <person name="Sternberg P.W."/>
            <person name="Mortazavi A."/>
        </authorList>
    </citation>
    <scope>NUCLEOTIDE SEQUENCE [LARGE SCALE GENOMIC DNA]</scope>
    <source>
        <strain evidence="3 4">ALL</strain>
    </source>
</reference>
<gene>
    <name evidence="3" type="ORF">L596_030043</name>
</gene>
<feature type="compositionally biased region" description="Polar residues" evidence="1">
    <location>
        <begin position="33"/>
        <end position="45"/>
    </location>
</feature>
<evidence type="ECO:0000313" key="4">
    <source>
        <dbReference type="Proteomes" id="UP000298663"/>
    </source>
</evidence>
<keyword evidence="4" id="KW-1185">Reference proteome</keyword>
<evidence type="ECO:0000256" key="2">
    <source>
        <dbReference type="SAM" id="SignalP"/>
    </source>
</evidence>
<feature type="chain" id="PRO_5020217324" description="Secreted protein" evidence="2">
    <location>
        <begin position="24"/>
        <end position="129"/>
    </location>
</feature>
<accession>A0A4U5LRK3</accession>
<proteinExistence type="predicted"/>
<protein>
    <recommendedName>
        <fullName evidence="5">Secreted protein</fullName>
    </recommendedName>
</protein>
<keyword evidence="2" id="KW-0732">Signal</keyword>
<comment type="caution">
    <text evidence="3">The sequence shown here is derived from an EMBL/GenBank/DDBJ whole genome shotgun (WGS) entry which is preliminary data.</text>
</comment>
<evidence type="ECO:0000256" key="1">
    <source>
        <dbReference type="SAM" id="MobiDB-lite"/>
    </source>
</evidence>
<feature type="region of interest" description="Disordered" evidence="1">
    <location>
        <begin position="33"/>
        <end position="58"/>
    </location>
</feature>
<evidence type="ECO:0000313" key="3">
    <source>
        <dbReference type="EMBL" id="TKR58621.1"/>
    </source>
</evidence>
<feature type="signal peptide" evidence="2">
    <location>
        <begin position="1"/>
        <end position="23"/>
    </location>
</feature>
<dbReference type="EMBL" id="AZBU02000013">
    <property type="protein sequence ID" value="TKR58621.1"/>
    <property type="molecule type" value="Genomic_DNA"/>
</dbReference>
<reference evidence="3 4" key="2">
    <citation type="journal article" date="2019" name="G3 (Bethesda)">
        <title>Hybrid Assembly of the Genome of the Entomopathogenic Nematode Steinernema carpocapsae Identifies the X-Chromosome.</title>
        <authorList>
            <person name="Serra L."/>
            <person name="Macchietto M."/>
            <person name="Macias-Munoz A."/>
            <person name="McGill C.J."/>
            <person name="Rodriguez I.M."/>
            <person name="Rodriguez B."/>
            <person name="Murad R."/>
            <person name="Mortazavi A."/>
        </authorList>
    </citation>
    <scope>NUCLEOTIDE SEQUENCE [LARGE SCALE GENOMIC DNA]</scope>
    <source>
        <strain evidence="3 4">ALL</strain>
    </source>
</reference>
<evidence type="ECO:0008006" key="5">
    <source>
        <dbReference type="Google" id="ProtNLM"/>
    </source>
</evidence>
<dbReference type="Proteomes" id="UP000298663">
    <property type="component" value="Unassembled WGS sequence"/>
</dbReference>